<dbReference type="PANTHER" id="PTHR48207">
    <property type="entry name" value="SUCCINATE--HYDROXYMETHYLGLUTARATE COA-TRANSFERASE"/>
    <property type="match status" value="1"/>
</dbReference>
<dbReference type="Gene3D" id="3.30.1540.10">
    <property type="entry name" value="formyl-coa transferase, domain 3"/>
    <property type="match status" value="1"/>
</dbReference>
<keyword evidence="1 3" id="KW-0808">Transferase</keyword>
<dbReference type="EMBL" id="JBIRPU010000001">
    <property type="protein sequence ID" value="MFI0791549.1"/>
    <property type="molecule type" value="Genomic_DNA"/>
</dbReference>
<keyword evidence="4" id="KW-1185">Reference proteome</keyword>
<reference evidence="3 4" key="1">
    <citation type="submission" date="2024-10" db="EMBL/GenBank/DDBJ databases">
        <title>The Natural Products Discovery Center: Release of the First 8490 Sequenced Strains for Exploring Actinobacteria Biosynthetic Diversity.</title>
        <authorList>
            <person name="Kalkreuter E."/>
            <person name="Kautsar S.A."/>
            <person name="Yang D."/>
            <person name="Bader C.D."/>
            <person name="Teijaro C.N."/>
            <person name="Fluegel L."/>
            <person name="Davis C.M."/>
            <person name="Simpson J.R."/>
            <person name="Lauterbach L."/>
            <person name="Steele A.D."/>
            <person name="Gui C."/>
            <person name="Meng S."/>
            <person name="Li G."/>
            <person name="Viehrig K."/>
            <person name="Ye F."/>
            <person name="Su P."/>
            <person name="Kiefer A.F."/>
            <person name="Nichols A."/>
            <person name="Cepeda A.J."/>
            <person name="Yan W."/>
            <person name="Fan B."/>
            <person name="Jiang Y."/>
            <person name="Adhikari A."/>
            <person name="Zheng C.-J."/>
            <person name="Schuster L."/>
            <person name="Cowan T.M."/>
            <person name="Smanski M.J."/>
            <person name="Chevrette M.G."/>
            <person name="De Carvalho L.P.S."/>
            <person name="Shen B."/>
        </authorList>
    </citation>
    <scope>NUCLEOTIDE SEQUENCE [LARGE SCALE GENOMIC DNA]</scope>
    <source>
        <strain evidence="3 4">NPDC021253</strain>
    </source>
</reference>
<dbReference type="SUPFAM" id="SSF89796">
    <property type="entry name" value="CoA-transferase family III (CaiB/BaiF)"/>
    <property type="match status" value="1"/>
</dbReference>
<dbReference type="RefSeq" id="WP_396676224.1">
    <property type="nucleotide sequence ID" value="NZ_JBIRPU010000001.1"/>
</dbReference>
<organism evidence="3 4">
    <name type="scientific">Micromonospora rubida</name>
    <dbReference type="NCBI Taxonomy" id="2697657"/>
    <lineage>
        <taxon>Bacteria</taxon>
        <taxon>Bacillati</taxon>
        <taxon>Actinomycetota</taxon>
        <taxon>Actinomycetes</taxon>
        <taxon>Micromonosporales</taxon>
        <taxon>Micromonosporaceae</taxon>
        <taxon>Micromonospora</taxon>
    </lineage>
</organism>
<sequence length="412" mass="42795">MSGHSEATGGMGGALDGILVADFSRVLAGPYATMLLADLGADVVKVERPGRGDDTRSWGPPYDADGTATYYLGINRNKRSVVLDLTDPAELAAARELARRADVVVQNFRPGTMERYGLGYADIAADNPDVVYCSITGFGSGPGADLPGYDLLAQAMGGLMSVTGARADEPVKAGVAVVDVITGLHATVGILAALRHRDVTGAGQHLEVNLLSSLLSMLVNQASGYVSAGVVPGILGNAHPSVVPYQLLPTADRPLAVAVGTDAQFVALCRVLGIPETAEDARYARNAGRVRDRESLIATLSERTALLTAGDLATALRAAGVPCGPVNDLAGAFDLATELGLDPVVEIDRPGRAWPDRQVANPIGLADTPPAYRRPAPRLGEHTAQVLAWLGTPQEPASPAPRTVPTPLEGNR</sequence>
<proteinExistence type="predicted"/>
<evidence type="ECO:0000313" key="4">
    <source>
        <dbReference type="Proteomes" id="UP001611075"/>
    </source>
</evidence>
<dbReference type="InterPro" id="IPR003673">
    <property type="entry name" value="CoA-Trfase_fam_III"/>
</dbReference>
<dbReference type="Pfam" id="PF02515">
    <property type="entry name" value="CoA_transf_3"/>
    <property type="match status" value="1"/>
</dbReference>
<gene>
    <name evidence="3" type="ORF">ACH4OY_02425</name>
</gene>
<dbReference type="PANTHER" id="PTHR48207:SF3">
    <property type="entry name" value="SUCCINATE--HYDROXYMETHYLGLUTARATE COA-TRANSFERASE"/>
    <property type="match status" value="1"/>
</dbReference>
<dbReference type="InterPro" id="IPR023606">
    <property type="entry name" value="CoA-Trfase_III_dom_1_sf"/>
</dbReference>
<name>A0ABW7SCX6_9ACTN</name>
<dbReference type="InterPro" id="IPR044855">
    <property type="entry name" value="CoA-Trfase_III_dom3_sf"/>
</dbReference>
<comment type="caution">
    <text evidence="3">The sequence shown here is derived from an EMBL/GenBank/DDBJ whole genome shotgun (WGS) entry which is preliminary data.</text>
</comment>
<dbReference type="InterPro" id="IPR050483">
    <property type="entry name" value="CoA-transferase_III_domain"/>
</dbReference>
<feature type="region of interest" description="Disordered" evidence="2">
    <location>
        <begin position="391"/>
        <end position="412"/>
    </location>
</feature>
<dbReference type="GO" id="GO:0016740">
    <property type="term" value="F:transferase activity"/>
    <property type="evidence" value="ECO:0007669"/>
    <property type="project" value="UniProtKB-KW"/>
</dbReference>
<dbReference type="Gene3D" id="3.40.50.10540">
    <property type="entry name" value="Crotonobetainyl-coa:carnitine coa-transferase, domain 1"/>
    <property type="match status" value="1"/>
</dbReference>
<evidence type="ECO:0000256" key="2">
    <source>
        <dbReference type="SAM" id="MobiDB-lite"/>
    </source>
</evidence>
<accession>A0ABW7SCX6</accession>
<dbReference type="Proteomes" id="UP001611075">
    <property type="component" value="Unassembled WGS sequence"/>
</dbReference>
<evidence type="ECO:0000256" key="1">
    <source>
        <dbReference type="ARBA" id="ARBA00022679"/>
    </source>
</evidence>
<protein>
    <submittedName>
        <fullName evidence="3">CaiB/BaiF CoA transferase family protein</fullName>
    </submittedName>
</protein>
<evidence type="ECO:0000313" key="3">
    <source>
        <dbReference type="EMBL" id="MFI0791549.1"/>
    </source>
</evidence>